<feature type="region of interest" description="Disordered" evidence="2">
    <location>
        <begin position="741"/>
        <end position="769"/>
    </location>
</feature>
<protein>
    <submittedName>
        <fullName evidence="3">Uncharacterized protein</fullName>
    </submittedName>
</protein>
<feature type="compositionally biased region" description="Polar residues" evidence="2">
    <location>
        <begin position="201"/>
        <end position="214"/>
    </location>
</feature>
<gene>
    <name evidence="3" type="ORF">DIABBA_LOCUS5091</name>
</gene>
<evidence type="ECO:0000313" key="4">
    <source>
        <dbReference type="Proteomes" id="UP001153709"/>
    </source>
</evidence>
<evidence type="ECO:0000256" key="2">
    <source>
        <dbReference type="SAM" id="MobiDB-lite"/>
    </source>
</evidence>
<feature type="compositionally biased region" description="Basic and acidic residues" evidence="2">
    <location>
        <begin position="314"/>
        <end position="366"/>
    </location>
</feature>
<feature type="region of interest" description="Disordered" evidence="2">
    <location>
        <begin position="575"/>
        <end position="595"/>
    </location>
</feature>
<dbReference type="EMBL" id="OU898278">
    <property type="protein sequence ID" value="CAH1275774.1"/>
    <property type="molecule type" value="Genomic_DNA"/>
</dbReference>
<feature type="region of interest" description="Disordered" evidence="2">
    <location>
        <begin position="646"/>
        <end position="687"/>
    </location>
</feature>
<reference evidence="3" key="1">
    <citation type="submission" date="2022-01" db="EMBL/GenBank/DDBJ databases">
        <authorList>
            <person name="King R."/>
        </authorList>
    </citation>
    <scope>NUCLEOTIDE SEQUENCE</scope>
</reference>
<feature type="compositionally biased region" description="Basic residues" evidence="2">
    <location>
        <begin position="646"/>
        <end position="662"/>
    </location>
</feature>
<feature type="region of interest" description="Disordered" evidence="2">
    <location>
        <begin position="195"/>
        <end position="214"/>
    </location>
</feature>
<evidence type="ECO:0000313" key="3">
    <source>
        <dbReference type="EMBL" id="CAH1275774.1"/>
    </source>
</evidence>
<feature type="compositionally biased region" description="Basic and acidic residues" evidence="2">
    <location>
        <begin position="1564"/>
        <end position="1582"/>
    </location>
</feature>
<keyword evidence="4" id="KW-1185">Reference proteome</keyword>
<proteinExistence type="predicted"/>
<dbReference type="Proteomes" id="UP001153709">
    <property type="component" value="Chromosome 3"/>
</dbReference>
<feature type="region of interest" description="Disordered" evidence="2">
    <location>
        <begin position="1641"/>
        <end position="1684"/>
    </location>
</feature>
<sequence length="1801" mass="201509">MRHLNCGCSIINNNHQRSSTFSNSHSCVNQLKARGFKLCQEVSDMDARISSPSNNFSHTNTAKFTSQDIFSTVSNSEQTGSDNSPKIIIENNSFEGLPPNEDTQKYSSFIQKLMTNAKIMLGTRCSTLHPSTCSEQPTKETDNCQDDSKATIHSNYQLGYVRDYTRYTPSDYCLCDEDDHENVSKLESTWTTADSLPKGQSLANSSRSKPTSSINYSMQCQASTSDRLTVDSTPPTTNLKYFYSENEYNSLHDDIFPKFKEPVYKKGQRKYLKGHKVYINSDDHHYEGPKVFADRPNVFIEEQNLYYDDQSTDINDKTRRDSTETCEKYDSPRLNEYNHKTTRDVNKGDTPDKDTNDVSKKSESSRRMFSLLDTTWLNPFRREASKKSTPTQNLTNIDDEKKTDSLNNIPCRDVTCFRVTESNRANSAEPIRIRGESHYTTEHISRGNLGVDSNANEIRKVKAHSCDLYSGRNHNIISKNEYENIEKTSTQKKCDYNIRNNLVSTGCNVDPLVDKSIKTSLSNCDPNCRVCRHDKVHPNKDPRNKTSFIDTSVGSAVIRTTDMGVSEIGYERDYESNISTETSPPRFVEESPNSSKHKLLVNSNKNDTNKSDCLQVNPSNSLSCPMSFTTVNQCNMSSSFVSVTNKKTRNINKNRMEKRKKSSLGNDYNPSPKRVRSNHKQKDQDNQCAFIGSPILVSDVFKENEGTPNNNYSPHEDVYLPNCPTCRTYLRTNSLLTGEPLRIGSPNSYGGDRNIDSNSSRFRNRPTTSYENRLTRSSIEKARYMEERLSNVQDHYPWSPVKVIINPELERITSELKTENKVLKSELLEMKLELKHALEKVEGPMRSKLEAEKFRCEQLQQELHRASHAMELSKDTFIKESQKLKAQLFEATTNMAQLEAINQRLRNEMEVLDGLCAKLEEDLVNQKVNEAETLKRITQRKLASKKDVYSEEEISAEQLEATYDYLKDTDCVVSELVTENTLHESNLNVLARKLSKTIKDSDPRENCLNIPTELTDAVKMIKDLTDMVEKRKGERISVNTFSVSKNSCSCQSPPSVAVAACQYIGLNDIGIVVSKSLFPSVPPNVNNEKIAISTKTLFGVPQNFVVENISSKNIVENTELPLKPAASFAHQDFPFAGDSPCFKDQCTDPKSADKKISYNPPIYPLTKPLMVDKESNYETRKCAFGDYIKDPKDNVVACYIVNTPICPFPPTQDKGSPPTMKDQSTFCCNDKCADLEEAPCKGLGVPCDEVEANEDVNNKCEDSEEAPCKSLGIPCCQVKADEEDVILDTKQDLPLEEKIDVDVNPDIIVDLKTCDDTKYAPCKDKGIPCVKKEENIPSSIGNAPVTTSVVNKNLTANSESPCARFGYPCSKNKNDTSGYLQEDTNIIQEDGKMDASTEDTVIKIDKDIGSGIICPITAAFEDVGEQKKIVPCEEDAACALIDRPCTKLADKIETENFAAKTDTDKGRDTEIAKLMDQQDIPREEQVKGGFLSLEVEVTKEATSEVEKYNFEFEKPKTALITTVIQDGILGVKTEGPTGTIKSTLKYLPGGIVEVQTEITEATGKPDEARPFLPTTKREHSVPKQETVAMPKSSLMKGEFDIEICNDITCQNKAVTTGPDFEEIVICPKSGKPCKNPITKRPCTSEDQFKPAGTQDPQLREAGVATDPKAKRQQEVETVPQTTTTSASKQVSIFDKTTSHTTPTKDAVIKTLEIETKETPTSLEDITVSSPQQTHEIAVSGKSVGDDDTRATIASSTLPIEMTSKGEYTSDLRTDKQIATSSVVEGVTEQETFTYDYIKEVK</sequence>
<feature type="compositionally biased region" description="Low complexity" evidence="2">
    <location>
        <begin position="1675"/>
        <end position="1684"/>
    </location>
</feature>
<feature type="compositionally biased region" description="Polar residues" evidence="2">
    <location>
        <begin position="756"/>
        <end position="769"/>
    </location>
</feature>
<feature type="region of interest" description="Disordered" evidence="2">
    <location>
        <begin position="310"/>
        <end position="366"/>
    </location>
</feature>
<feature type="region of interest" description="Disordered" evidence="2">
    <location>
        <begin position="1564"/>
        <end position="1586"/>
    </location>
</feature>
<feature type="coiled-coil region" evidence="1">
    <location>
        <begin position="813"/>
        <end position="922"/>
    </location>
</feature>
<keyword evidence="1" id="KW-0175">Coiled coil</keyword>
<accession>A0A9P0DX26</accession>
<evidence type="ECO:0000256" key="1">
    <source>
        <dbReference type="SAM" id="Coils"/>
    </source>
</evidence>
<dbReference type="OrthoDB" id="6424487at2759"/>
<organism evidence="3 4">
    <name type="scientific">Diabrotica balteata</name>
    <name type="common">Banded cucumber beetle</name>
    <dbReference type="NCBI Taxonomy" id="107213"/>
    <lineage>
        <taxon>Eukaryota</taxon>
        <taxon>Metazoa</taxon>
        <taxon>Ecdysozoa</taxon>
        <taxon>Arthropoda</taxon>
        <taxon>Hexapoda</taxon>
        <taxon>Insecta</taxon>
        <taxon>Pterygota</taxon>
        <taxon>Neoptera</taxon>
        <taxon>Endopterygota</taxon>
        <taxon>Coleoptera</taxon>
        <taxon>Polyphaga</taxon>
        <taxon>Cucujiformia</taxon>
        <taxon>Chrysomeloidea</taxon>
        <taxon>Chrysomelidae</taxon>
        <taxon>Galerucinae</taxon>
        <taxon>Diabroticina</taxon>
        <taxon>Diabroticites</taxon>
        <taxon>Diabrotica</taxon>
    </lineage>
</organism>
<name>A0A9P0DX26_DIABA</name>